<accession>A0A1I6JVW5</accession>
<organism evidence="1 2">
    <name type="scientific">Marinobacter daqiaonensis</name>
    <dbReference type="NCBI Taxonomy" id="650891"/>
    <lineage>
        <taxon>Bacteria</taxon>
        <taxon>Pseudomonadati</taxon>
        <taxon>Pseudomonadota</taxon>
        <taxon>Gammaproteobacteria</taxon>
        <taxon>Pseudomonadales</taxon>
        <taxon>Marinobacteraceae</taxon>
        <taxon>Marinobacter</taxon>
    </lineage>
</organism>
<dbReference type="STRING" id="650891.SAMN05216203_3367"/>
<sequence>MLSSCWPWQWRGFAGTRCELGHTGAAAGFGAFPERAHFAGRVIVDYLPLGYYNLGVTCVETRPAFAGNESRYISSDGIHPTAAGSRVLADLILDALN</sequence>
<dbReference type="InterPro" id="IPR036514">
    <property type="entry name" value="SGNH_hydro_sf"/>
</dbReference>
<reference evidence="1 2" key="1">
    <citation type="submission" date="2016-10" db="EMBL/GenBank/DDBJ databases">
        <authorList>
            <person name="de Groot N.N."/>
        </authorList>
    </citation>
    <scope>NUCLEOTIDE SEQUENCE [LARGE SCALE GENOMIC DNA]</scope>
    <source>
        <strain evidence="1 2">CGMCC 1.9167</strain>
    </source>
</reference>
<dbReference type="RefSeq" id="WP_167812574.1">
    <property type="nucleotide sequence ID" value="NZ_JAAFYR010000001.1"/>
</dbReference>
<dbReference type="AlphaFoldDB" id="A0A1I6JVW5"/>
<dbReference type="Gene3D" id="3.40.50.1110">
    <property type="entry name" value="SGNH hydrolase"/>
    <property type="match status" value="1"/>
</dbReference>
<dbReference type="SUPFAM" id="SSF52266">
    <property type="entry name" value="SGNH hydrolase"/>
    <property type="match status" value="1"/>
</dbReference>
<gene>
    <name evidence="1" type="ORF">SAMN05216203_3367</name>
</gene>
<dbReference type="GO" id="GO:0016788">
    <property type="term" value="F:hydrolase activity, acting on ester bonds"/>
    <property type="evidence" value="ECO:0007669"/>
    <property type="project" value="UniProtKB-ARBA"/>
</dbReference>
<evidence type="ECO:0000313" key="1">
    <source>
        <dbReference type="EMBL" id="SFR83076.1"/>
    </source>
</evidence>
<proteinExistence type="predicted"/>
<dbReference type="Proteomes" id="UP000198644">
    <property type="component" value="Unassembled WGS sequence"/>
</dbReference>
<protein>
    <recommendedName>
        <fullName evidence="3">GDSL-like Lipase/Acylhydrolase family protein</fullName>
    </recommendedName>
</protein>
<keyword evidence="2" id="KW-1185">Reference proteome</keyword>
<evidence type="ECO:0000313" key="2">
    <source>
        <dbReference type="Proteomes" id="UP000198644"/>
    </source>
</evidence>
<evidence type="ECO:0008006" key="3">
    <source>
        <dbReference type="Google" id="ProtNLM"/>
    </source>
</evidence>
<dbReference type="EMBL" id="FOYW01000003">
    <property type="protein sequence ID" value="SFR83076.1"/>
    <property type="molecule type" value="Genomic_DNA"/>
</dbReference>
<name>A0A1I6JVW5_9GAMM</name>